<dbReference type="PANTHER" id="PTHR15337">
    <property type="entry name" value="ANTERIOR GRADIENT PROTEIN-RELATED"/>
    <property type="match status" value="1"/>
</dbReference>
<gene>
    <name evidence="4" type="ORF">ACFS29_19015</name>
</gene>
<sequence>MKSNSLIALFMLFTISSFSQDWNTDFEKAKSSAKESHQKIVLVFQGSDWCAPCIKLDKEIWQTETFKTYSKDHFVMLKADFPKRKKNALTEKQQAHNDKLAEAYNKNGYFPYVVVLDENGKILGSTGYKKTSPSEYIKILESFKS</sequence>
<feature type="signal peptide" evidence="2">
    <location>
        <begin position="1"/>
        <end position="19"/>
    </location>
</feature>
<dbReference type="RefSeq" id="WP_194507030.1">
    <property type="nucleotide sequence ID" value="NZ_JADILU010000002.1"/>
</dbReference>
<dbReference type="Proteomes" id="UP001597548">
    <property type="component" value="Unassembled WGS sequence"/>
</dbReference>
<evidence type="ECO:0000256" key="2">
    <source>
        <dbReference type="SAM" id="SignalP"/>
    </source>
</evidence>
<keyword evidence="1 2" id="KW-0732">Signal</keyword>
<feature type="chain" id="PRO_5045301097" evidence="2">
    <location>
        <begin position="20"/>
        <end position="145"/>
    </location>
</feature>
<name>A0ABW6A0N0_9FLAO</name>
<evidence type="ECO:0000313" key="5">
    <source>
        <dbReference type="Proteomes" id="UP001597548"/>
    </source>
</evidence>
<evidence type="ECO:0000256" key="1">
    <source>
        <dbReference type="ARBA" id="ARBA00022729"/>
    </source>
</evidence>
<dbReference type="EMBL" id="JBHUOS010000016">
    <property type="protein sequence ID" value="MFD2917751.1"/>
    <property type="molecule type" value="Genomic_DNA"/>
</dbReference>
<dbReference type="SUPFAM" id="SSF52833">
    <property type="entry name" value="Thioredoxin-like"/>
    <property type="match status" value="1"/>
</dbReference>
<organism evidence="4 5">
    <name type="scientific">Psychroserpens luteus</name>
    <dbReference type="NCBI Taxonomy" id="1434066"/>
    <lineage>
        <taxon>Bacteria</taxon>
        <taxon>Pseudomonadati</taxon>
        <taxon>Bacteroidota</taxon>
        <taxon>Flavobacteriia</taxon>
        <taxon>Flavobacteriales</taxon>
        <taxon>Flavobacteriaceae</taxon>
        <taxon>Psychroserpens</taxon>
    </lineage>
</organism>
<dbReference type="PANTHER" id="PTHR15337:SF11">
    <property type="entry name" value="THIOREDOXIN DOMAIN-CONTAINING PROTEIN"/>
    <property type="match status" value="1"/>
</dbReference>
<accession>A0ABW6A0N0</accession>
<dbReference type="InterPro" id="IPR036249">
    <property type="entry name" value="Thioredoxin-like_sf"/>
</dbReference>
<dbReference type="InterPro" id="IPR013766">
    <property type="entry name" value="Thioredoxin_domain"/>
</dbReference>
<feature type="domain" description="Thioredoxin" evidence="3">
    <location>
        <begin position="1"/>
        <end position="145"/>
    </location>
</feature>
<comment type="caution">
    <text evidence="4">The sequence shown here is derived from an EMBL/GenBank/DDBJ whole genome shotgun (WGS) entry which is preliminary data.</text>
</comment>
<reference evidence="5" key="1">
    <citation type="journal article" date="2019" name="Int. J. Syst. Evol. Microbiol.">
        <title>The Global Catalogue of Microorganisms (GCM) 10K type strain sequencing project: providing services to taxonomists for standard genome sequencing and annotation.</title>
        <authorList>
            <consortium name="The Broad Institute Genomics Platform"/>
            <consortium name="The Broad Institute Genome Sequencing Center for Infectious Disease"/>
            <person name="Wu L."/>
            <person name="Ma J."/>
        </authorList>
    </citation>
    <scope>NUCLEOTIDE SEQUENCE [LARGE SCALE GENOMIC DNA]</scope>
    <source>
        <strain evidence="5">KCTC 32514</strain>
    </source>
</reference>
<evidence type="ECO:0000313" key="4">
    <source>
        <dbReference type="EMBL" id="MFD2917751.1"/>
    </source>
</evidence>
<dbReference type="InterPro" id="IPR051099">
    <property type="entry name" value="AGR/TXD"/>
</dbReference>
<dbReference type="Pfam" id="PF13899">
    <property type="entry name" value="Thioredoxin_7"/>
    <property type="match status" value="1"/>
</dbReference>
<keyword evidence="5" id="KW-1185">Reference proteome</keyword>
<evidence type="ECO:0000259" key="3">
    <source>
        <dbReference type="PROSITE" id="PS51352"/>
    </source>
</evidence>
<proteinExistence type="predicted"/>
<dbReference type="PROSITE" id="PS51352">
    <property type="entry name" value="THIOREDOXIN_2"/>
    <property type="match status" value="1"/>
</dbReference>
<dbReference type="Gene3D" id="3.40.30.10">
    <property type="entry name" value="Glutaredoxin"/>
    <property type="match status" value="1"/>
</dbReference>
<protein>
    <submittedName>
        <fullName evidence="4">Thioredoxin family protein</fullName>
    </submittedName>
</protein>